<keyword evidence="2" id="KW-0969">Cilium</keyword>
<protein>
    <submittedName>
        <fullName evidence="2">Flagellar biosynthesis protein FlaG</fullName>
    </submittedName>
</protein>
<dbReference type="AlphaFoldDB" id="A0A4U7BRP0"/>
<dbReference type="PANTHER" id="PTHR37166">
    <property type="entry name" value="PROTEIN FLAG"/>
    <property type="match status" value="1"/>
</dbReference>
<organism evidence="2 3">
    <name type="scientific">Campylobacter aviculae</name>
    <dbReference type="NCBI Taxonomy" id="2510190"/>
    <lineage>
        <taxon>Bacteria</taxon>
        <taxon>Pseudomonadati</taxon>
        <taxon>Campylobacterota</taxon>
        <taxon>Epsilonproteobacteria</taxon>
        <taxon>Campylobacterales</taxon>
        <taxon>Campylobacteraceae</taxon>
        <taxon>Campylobacter</taxon>
    </lineage>
</organism>
<keyword evidence="2" id="KW-0282">Flagellum</keyword>
<dbReference type="Gene3D" id="3.30.160.170">
    <property type="entry name" value="FlaG-like"/>
    <property type="match status" value="1"/>
</dbReference>
<dbReference type="Pfam" id="PF03646">
    <property type="entry name" value="FlaG"/>
    <property type="match status" value="1"/>
</dbReference>
<dbReference type="OrthoDB" id="5373092at2"/>
<reference evidence="2 3" key="1">
    <citation type="submission" date="2018-05" db="EMBL/GenBank/DDBJ databases">
        <title>Novel Campyloabacter and Helicobacter Species and Strains.</title>
        <authorList>
            <person name="Mannion A.J."/>
            <person name="Shen Z."/>
            <person name="Fox J.G."/>
        </authorList>
    </citation>
    <scope>NUCLEOTIDE SEQUENCE [LARGE SCALE GENOMIC DNA]</scope>
    <source>
        <strain evidence="3">MIT17-670</strain>
    </source>
</reference>
<dbReference type="RefSeq" id="WP_137622568.1">
    <property type="nucleotide sequence ID" value="NZ_NXMA01000010.1"/>
</dbReference>
<dbReference type="EMBL" id="NXMA01000010">
    <property type="protein sequence ID" value="TKX31384.1"/>
    <property type="molecule type" value="Genomic_DNA"/>
</dbReference>
<dbReference type="NCBIfam" id="NF006281">
    <property type="entry name" value="PRK08452.1"/>
    <property type="match status" value="1"/>
</dbReference>
<dbReference type="PANTHER" id="PTHR37166:SF1">
    <property type="entry name" value="PROTEIN FLAG"/>
    <property type="match status" value="1"/>
</dbReference>
<keyword evidence="2" id="KW-0966">Cell projection</keyword>
<dbReference type="Proteomes" id="UP000310353">
    <property type="component" value="Unassembled WGS sequence"/>
</dbReference>
<name>A0A4U7BRP0_9BACT</name>
<dbReference type="InterPro" id="IPR035924">
    <property type="entry name" value="FlaG-like_sf"/>
</dbReference>
<comment type="caution">
    <text evidence="2">The sequence shown here is derived from an EMBL/GenBank/DDBJ whole genome shotgun (WGS) entry which is preliminary data.</text>
</comment>
<dbReference type="SUPFAM" id="SSF160214">
    <property type="entry name" value="FlaG-like"/>
    <property type="match status" value="1"/>
</dbReference>
<keyword evidence="3" id="KW-1185">Reference proteome</keyword>
<proteinExistence type="predicted"/>
<feature type="compositionally biased region" description="Polar residues" evidence="1">
    <location>
        <begin position="26"/>
        <end position="35"/>
    </location>
</feature>
<evidence type="ECO:0000256" key="1">
    <source>
        <dbReference type="SAM" id="MobiDB-lite"/>
    </source>
</evidence>
<feature type="region of interest" description="Disordered" evidence="1">
    <location>
        <begin position="17"/>
        <end position="46"/>
    </location>
</feature>
<sequence>MEISKANEQRDVVLANISQKVDKTQKASSSIQAEKQSQHGDENQQNLNEKLADITKKLNEQMDSLDTNVRFGYSDKIDSLYISVTEKNTGREIRKIPSEEAMRLAEYFKDAIGMIFDKES</sequence>
<evidence type="ECO:0000313" key="2">
    <source>
        <dbReference type="EMBL" id="TKX31384.1"/>
    </source>
</evidence>
<accession>A0A4U7BRP0</accession>
<gene>
    <name evidence="2" type="ORF">CQA76_06280</name>
</gene>
<dbReference type="InterPro" id="IPR005186">
    <property type="entry name" value="FlaG"/>
</dbReference>
<evidence type="ECO:0000313" key="3">
    <source>
        <dbReference type="Proteomes" id="UP000310353"/>
    </source>
</evidence>